<proteinExistence type="predicted"/>
<evidence type="ECO:0000313" key="4">
    <source>
        <dbReference type="EMBL" id="MFF3671730.1"/>
    </source>
</evidence>
<dbReference type="InterPro" id="IPR015424">
    <property type="entry name" value="PyrdxlP-dep_Trfase"/>
</dbReference>
<protein>
    <submittedName>
        <fullName evidence="4">Aminotransferase class V-fold PLP-dependent enzyme</fullName>
    </submittedName>
</protein>
<dbReference type="Gene3D" id="3.40.640.10">
    <property type="entry name" value="Type I PLP-dependent aspartate aminotransferase-like (Major domain)"/>
    <property type="match status" value="1"/>
</dbReference>
<evidence type="ECO:0000256" key="2">
    <source>
        <dbReference type="SAM" id="MobiDB-lite"/>
    </source>
</evidence>
<comment type="caution">
    <text evidence="4">The sequence shown here is derived from an EMBL/GenBank/DDBJ whole genome shotgun (WGS) entry which is preliminary data.</text>
</comment>
<dbReference type="RefSeq" id="WP_387417897.1">
    <property type="nucleotide sequence ID" value="NZ_JBIASD010000053.1"/>
</dbReference>
<feature type="region of interest" description="Disordered" evidence="2">
    <location>
        <begin position="38"/>
        <end position="58"/>
    </location>
</feature>
<feature type="domain" description="Aminotransferase class V" evidence="3">
    <location>
        <begin position="103"/>
        <end position="394"/>
    </location>
</feature>
<evidence type="ECO:0000313" key="5">
    <source>
        <dbReference type="Proteomes" id="UP001602013"/>
    </source>
</evidence>
<organism evidence="4 5">
    <name type="scientific">Microtetraspora malaysiensis</name>
    <dbReference type="NCBI Taxonomy" id="161358"/>
    <lineage>
        <taxon>Bacteria</taxon>
        <taxon>Bacillati</taxon>
        <taxon>Actinomycetota</taxon>
        <taxon>Actinomycetes</taxon>
        <taxon>Streptosporangiales</taxon>
        <taxon>Streptosporangiaceae</taxon>
        <taxon>Microtetraspora</taxon>
    </lineage>
</organism>
<keyword evidence="4" id="KW-0032">Aminotransferase</keyword>
<dbReference type="InterPro" id="IPR015422">
    <property type="entry name" value="PyrdxlP-dep_Trfase_small"/>
</dbReference>
<dbReference type="EMBL" id="JBIASD010000053">
    <property type="protein sequence ID" value="MFF3671730.1"/>
    <property type="molecule type" value="Genomic_DNA"/>
</dbReference>
<gene>
    <name evidence="4" type="ORF">ACFYXI_39715</name>
</gene>
<dbReference type="PANTHER" id="PTHR43092">
    <property type="entry name" value="L-CYSTEINE DESULFHYDRASE"/>
    <property type="match status" value="1"/>
</dbReference>
<dbReference type="InterPro" id="IPR015421">
    <property type="entry name" value="PyrdxlP-dep_Trfase_major"/>
</dbReference>
<keyword evidence="5" id="KW-1185">Reference proteome</keyword>
<dbReference type="GO" id="GO:0008483">
    <property type="term" value="F:transaminase activity"/>
    <property type="evidence" value="ECO:0007669"/>
    <property type="project" value="UniProtKB-KW"/>
</dbReference>
<keyword evidence="1" id="KW-0663">Pyridoxal phosphate</keyword>
<name>A0ABW6T7C8_9ACTN</name>
<dbReference type="Gene3D" id="3.90.1150.10">
    <property type="entry name" value="Aspartate Aminotransferase, domain 1"/>
    <property type="match status" value="1"/>
</dbReference>
<dbReference type="PANTHER" id="PTHR43092:SF6">
    <property type="entry name" value="BLR1280 PROTEIN"/>
    <property type="match status" value="1"/>
</dbReference>
<dbReference type="Pfam" id="PF00266">
    <property type="entry name" value="Aminotran_5"/>
    <property type="match status" value="1"/>
</dbReference>
<dbReference type="InterPro" id="IPR000192">
    <property type="entry name" value="Aminotrans_V_dom"/>
</dbReference>
<accession>A0ABW6T7C8</accession>
<reference evidence="4 5" key="1">
    <citation type="submission" date="2024-10" db="EMBL/GenBank/DDBJ databases">
        <title>The Natural Products Discovery Center: Release of the First 8490 Sequenced Strains for Exploring Actinobacteria Biosynthetic Diversity.</title>
        <authorList>
            <person name="Kalkreuter E."/>
            <person name="Kautsar S.A."/>
            <person name="Yang D."/>
            <person name="Bader C.D."/>
            <person name="Teijaro C.N."/>
            <person name="Fluegel L."/>
            <person name="Davis C.M."/>
            <person name="Simpson J.R."/>
            <person name="Lauterbach L."/>
            <person name="Steele A.D."/>
            <person name="Gui C."/>
            <person name="Meng S."/>
            <person name="Li G."/>
            <person name="Viehrig K."/>
            <person name="Ye F."/>
            <person name="Su P."/>
            <person name="Kiefer A.F."/>
            <person name="Nichols A."/>
            <person name="Cepeda A.J."/>
            <person name="Yan W."/>
            <person name="Fan B."/>
            <person name="Jiang Y."/>
            <person name="Adhikari A."/>
            <person name="Zheng C.-J."/>
            <person name="Schuster L."/>
            <person name="Cowan T.M."/>
            <person name="Smanski M.J."/>
            <person name="Chevrette M.G."/>
            <person name="De Carvalho L.P.S."/>
            <person name="Shen B."/>
        </authorList>
    </citation>
    <scope>NUCLEOTIDE SEQUENCE [LARGE SCALE GENOMIC DNA]</scope>
    <source>
        <strain evidence="4 5">NPDC002173</strain>
    </source>
</reference>
<dbReference type="SUPFAM" id="SSF53383">
    <property type="entry name" value="PLP-dependent transferases"/>
    <property type="match status" value="1"/>
</dbReference>
<dbReference type="Proteomes" id="UP001602013">
    <property type="component" value="Unassembled WGS sequence"/>
</dbReference>
<evidence type="ECO:0000259" key="3">
    <source>
        <dbReference type="Pfam" id="PF00266"/>
    </source>
</evidence>
<sequence>MSRRQMVAGLGALAVPLAQPQSFMKTLAPPGAAALPPVSPVPPPAAEPASPDLVAAPAGVPPERLAEDEGFWRNVARQFRVSPDFVNLENGYYGIMPEPVRREYHRNVDHLNERNSYLLRTEYKPRADEIRGRVGQALGAAREEIAFTRCGTEALQNLIGGYRRLRPGDSVMYSDLDYHSAQYAMNWLADRRGVRVERMVVPEPPTRQATLDAYARALRDHPNVRLLLLSHMNNRTGLVLPVREIVAMARERGVDVIVDAAHSWGHLDFTIDDLGADFAAFSLHKWMGVPLGSGFLYIRRGRLDDVDLAYDDETYPADDIRSRVHSGTLDVAPVLSIPTALDFHDALGAAAKQARLRYLRDRWVHQVRDIPNVEILTPEEPPMYGTITAFRISGRVSEADNVAISDHLFDRYRIFTVRRGGPARGDCVRVTPALFTSRDDVDLLALAVRDVARRFSA</sequence>
<evidence type="ECO:0000256" key="1">
    <source>
        <dbReference type="ARBA" id="ARBA00022898"/>
    </source>
</evidence>
<keyword evidence="4" id="KW-0808">Transferase</keyword>